<name>A0AAN6QHK5_9PEZI</name>
<reference evidence="1" key="2">
    <citation type="submission" date="2023-05" db="EMBL/GenBank/DDBJ databases">
        <authorList>
            <consortium name="Lawrence Berkeley National Laboratory"/>
            <person name="Steindorff A."/>
            <person name="Hensen N."/>
            <person name="Bonometti L."/>
            <person name="Westerberg I."/>
            <person name="Brannstrom I.O."/>
            <person name="Guillou S."/>
            <person name="Cros-Aarteil S."/>
            <person name="Calhoun S."/>
            <person name="Haridas S."/>
            <person name="Kuo A."/>
            <person name="Mondo S."/>
            <person name="Pangilinan J."/>
            <person name="Riley R."/>
            <person name="Labutti K."/>
            <person name="Andreopoulos B."/>
            <person name="Lipzen A."/>
            <person name="Chen C."/>
            <person name="Yanf M."/>
            <person name="Daum C."/>
            <person name="Ng V."/>
            <person name="Clum A."/>
            <person name="Ohm R."/>
            <person name="Martin F."/>
            <person name="Silar P."/>
            <person name="Natvig D."/>
            <person name="Lalanne C."/>
            <person name="Gautier V."/>
            <person name="Ament-Velasquez S.L."/>
            <person name="Kruys A."/>
            <person name="Hutchinson M.I."/>
            <person name="Powell A.J."/>
            <person name="Barry K."/>
            <person name="Miller A.N."/>
            <person name="Grigoriev I.V."/>
            <person name="Debuchy R."/>
            <person name="Gladieux P."/>
            <person name="Thoren M.H."/>
            <person name="Johannesson H."/>
        </authorList>
    </citation>
    <scope>NUCLEOTIDE SEQUENCE</scope>
    <source>
        <strain evidence="1">CBS 508.74</strain>
    </source>
</reference>
<sequence>MEPGSLALTAFFRHPRLASGVRLGPVTARTGSPIRWNAQRTFPEIPFPSTGRSAKYVSSFSADSHGSLSVGIWDGF</sequence>
<comment type="caution">
    <text evidence="1">The sequence shown here is derived from an EMBL/GenBank/DDBJ whole genome shotgun (WGS) entry which is preliminary data.</text>
</comment>
<dbReference type="EMBL" id="MU853351">
    <property type="protein sequence ID" value="KAK4110238.1"/>
    <property type="molecule type" value="Genomic_DNA"/>
</dbReference>
<keyword evidence="2" id="KW-1185">Reference proteome</keyword>
<reference evidence="1" key="1">
    <citation type="journal article" date="2023" name="Mol. Phylogenet. Evol.">
        <title>Genome-scale phylogeny and comparative genomics of the fungal order Sordariales.</title>
        <authorList>
            <person name="Hensen N."/>
            <person name="Bonometti L."/>
            <person name="Westerberg I."/>
            <person name="Brannstrom I.O."/>
            <person name="Guillou S."/>
            <person name="Cros-Aarteil S."/>
            <person name="Calhoun S."/>
            <person name="Haridas S."/>
            <person name="Kuo A."/>
            <person name="Mondo S."/>
            <person name="Pangilinan J."/>
            <person name="Riley R."/>
            <person name="LaButti K."/>
            <person name="Andreopoulos B."/>
            <person name="Lipzen A."/>
            <person name="Chen C."/>
            <person name="Yan M."/>
            <person name="Daum C."/>
            <person name="Ng V."/>
            <person name="Clum A."/>
            <person name="Steindorff A."/>
            <person name="Ohm R.A."/>
            <person name="Martin F."/>
            <person name="Silar P."/>
            <person name="Natvig D.O."/>
            <person name="Lalanne C."/>
            <person name="Gautier V."/>
            <person name="Ament-Velasquez S.L."/>
            <person name="Kruys A."/>
            <person name="Hutchinson M.I."/>
            <person name="Powell A.J."/>
            <person name="Barry K."/>
            <person name="Miller A.N."/>
            <person name="Grigoriev I.V."/>
            <person name="Debuchy R."/>
            <person name="Gladieux P."/>
            <person name="Hiltunen Thoren M."/>
            <person name="Johannesson H."/>
        </authorList>
    </citation>
    <scope>NUCLEOTIDE SEQUENCE</scope>
    <source>
        <strain evidence="1">CBS 508.74</strain>
    </source>
</reference>
<gene>
    <name evidence="1" type="ORF">N656DRAFT_781872</name>
</gene>
<proteinExistence type="predicted"/>
<protein>
    <submittedName>
        <fullName evidence="1">Uncharacterized protein</fullName>
    </submittedName>
</protein>
<dbReference type="GeneID" id="89939785"/>
<accession>A0AAN6QHK5</accession>
<dbReference type="Proteomes" id="UP001302812">
    <property type="component" value="Unassembled WGS sequence"/>
</dbReference>
<evidence type="ECO:0000313" key="2">
    <source>
        <dbReference type="Proteomes" id="UP001302812"/>
    </source>
</evidence>
<dbReference type="AlphaFoldDB" id="A0AAN6QHK5"/>
<evidence type="ECO:0000313" key="1">
    <source>
        <dbReference type="EMBL" id="KAK4110238.1"/>
    </source>
</evidence>
<dbReference type="RefSeq" id="XP_064667808.1">
    <property type="nucleotide sequence ID" value="XM_064815660.1"/>
</dbReference>
<organism evidence="1 2">
    <name type="scientific">Canariomyces notabilis</name>
    <dbReference type="NCBI Taxonomy" id="2074819"/>
    <lineage>
        <taxon>Eukaryota</taxon>
        <taxon>Fungi</taxon>
        <taxon>Dikarya</taxon>
        <taxon>Ascomycota</taxon>
        <taxon>Pezizomycotina</taxon>
        <taxon>Sordariomycetes</taxon>
        <taxon>Sordariomycetidae</taxon>
        <taxon>Sordariales</taxon>
        <taxon>Chaetomiaceae</taxon>
        <taxon>Canariomyces</taxon>
    </lineage>
</organism>